<dbReference type="PANTHER" id="PTHR47947:SF24">
    <property type="entry name" value="ISOFLAVONE 2'-HYDROXYLASE-LIKE"/>
    <property type="match status" value="1"/>
</dbReference>
<keyword evidence="10" id="KW-0812">Transmembrane</keyword>
<keyword evidence="6 9" id="KW-0408">Iron</keyword>
<name>A0AAE0EK37_9ROSI</name>
<keyword evidence="7" id="KW-0503">Monooxygenase</keyword>
<evidence type="ECO:0000313" key="12">
    <source>
        <dbReference type="Proteomes" id="UP001281410"/>
    </source>
</evidence>
<keyword evidence="4 9" id="KW-0479">Metal-binding</keyword>
<dbReference type="GO" id="GO:0016020">
    <property type="term" value="C:membrane"/>
    <property type="evidence" value="ECO:0007669"/>
    <property type="project" value="UniProtKB-SubCell"/>
</dbReference>
<dbReference type="EMBL" id="JANJYJ010000001">
    <property type="protein sequence ID" value="KAK3231276.1"/>
    <property type="molecule type" value="Genomic_DNA"/>
</dbReference>
<sequence length="1024" mass="117051">METSFWHCFLIFIFLYYLAKYFLGVNRNLPPSPALSLPIIGHLYLLKKPLHRTLAKLSNQYGPIVFLRFGSRPVLLVSSPSAAEECFTEKDIIFANRPRLLAGKYLGYNYTSLVWASYGHHWRNLRRIASLEILSSNRLHMFYNIRVDEVRLLCQRLFRGSKGGGPGDDQCQIVDMKSMFFELTLDVMMRMIAGKRYYGDNISGSEEARKFKEIVTETFRLSGATNIGDFLPVLKWAGLDKTETKLVTLQGKRDKFMQDLIDEHRRIRIDSASKDQSRTMIDGLLSLQETEPEYYTDDIIRGMMQVMLSAGSDTSAGTMEWALSNLLNNPKTLLHAQLEIDINIGQGRLIEESDLSKLPYLHGIIKETLRMYPADPVLAPHESSGECTIGGYKVPRGTMLLVNMWAIQNDPKLWEEPSKFKPERFKEMMEGERDNEYKLLPFGAGRRGCPGEGLAMKMVGLALGSLIQCFEWKRVGEEMVNMSEGTGLTMPKAKPLLAMSPPPVTLIDYLKLEAIMFLHFVLFVALYILTDHLIKKIRNLPPSPFPTLPIIGHLYLFKKPLHRSLSKISSKYGPILLLKFGSRSVLLVTSPSAAEECFTKNDIVFANRPHLLAGKHIGYNYTNLVWAPYGDHWRNLRKISSLEILSNNRLQTLSFVRMDEIRSVVRRLYQHNHQNQTVEMQSVFFELTLNVMMRMIAGKRYYGENVAEIDQEAKVFREIVIETFRLGGASNIGDFLPLLRWVGFGGLEKRLMILQQKRERFMQNLVEEYRRRMEISDKESENYVDGSGNKKNMIQVMLSLQKLEPEYYTDENIRSLMLVLLIAGTDTSAGTMEWAMSLLLNNPDILKKAQVEIDNQIGSDHLIDEIDLAKLPYLRCIINETLRMYPVGPLLVPHESSEDCKIGGYNIPRGTMLLVNMWAIQNDPKNWEEPRKFKPERFEGFEGTRDGFKLVPFGSGRRSCPGESLAMRMLGLALGSLIQCFEWERVGEEIVDMTEGSGLTLSKAQPLQAKYRLRPTMIKLLSQI</sequence>
<dbReference type="AlphaFoldDB" id="A0AAE0EK37"/>
<dbReference type="PRINTS" id="PR00385">
    <property type="entry name" value="P450"/>
</dbReference>
<comment type="subcellular location">
    <subcellularLocation>
        <location evidence="1">Membrane</location>
    </subcellularLocation>
</comment>
<comment type="caution">
    <text evidence="11">The sequence shown here is derived from an EMBL/GenBank/DDBJ whole genome shotgun (WGS) entry which is preliminary data.</text>
</comment>
<evidence type="ECO:0000256" key="3">
    <source>
        <dbReference type="ARBA" id="ARBA00022617"/>
    </source>
</evidence>
<dbReference type="InterPro" id="IPR017972">
    <property type="entry name" value="Cyt_P450_CS"/>
</dbReference>
<reference evidence="11" key="1">
    <citation type="journal article" date="2023" name="Plant J.">
        <title>Genome sequences and population genomics provide insights into the demographic history, inbreeding, and mutation load of two 'living fossil' tree species of Dipteronia.</title>
        <authorList>
            <person name="Feng Y."/>
            <person name="Comes H.P."/>
            <person name="Chen J."/>
            <person name="Zhu S."/>
            <person name="Lu R."/>
            <person name="Zhang X."/>
            <person name="Li P."/>
            <person name="Qiu J."/>
            <person name="Olsen K.M."/>
            <person name="Qiu Y."/>
        </authorList>
    </citation>
    <scope>NUCLEOTIDE SEQUENCE</scope>
    <source>
        <strain evidence="11">NBL</strain>
    </source>
</reference>
<keyword evidence="10" id="KW-1133">Transmembrane helix</keyword>
<dbReference type="PRINTS" id="PR00463">
    <property type="entry name" value="EP450I"/>
</dbReference>
<feature type="transmembrane region" description="Helical" evidence="10">
    <location>
        <begin position="5"/>
        <end position="23"/>
    </location>
</feature>
<organism evidence="11 12">
    <name type="scientific">Dipteronia sinensis</name>
    <dbReference type="NCBI Taxonomy" id="43782"/>
    <lineage>
        <taxon>Eukaryota</taxon>
        <taxon>Viridiplantae</taxon>
        <taxon>Streptophyta</taxon>
        <taxon>Embryophyta</taxon>
        <taxon>Tracheophyta</taxon>
        <taxon>Spermatophyta</taxon>
        <taxon>Magnoliopsida</taxon>
        <taxon>eudicotyledons</taxon>
        <taxon>Gunneridae</taxon>
        <taxon>Pentapetalae</taxon>
        <taxon>rosids</taxon>
        <taxon>malvids</taxon>
        <taxon>Sapindales</taxon>
        <taxon>Sapindaceae</taxon>
        <taxon>Hippocastanoideae</taxon>
        <taxon>Acereae</taxon>
        <taxon>Dipteronia</taxon>
    </lineage>
</organism>
<proteinExistence type="inferred from homology"/>
<keyword evidence="5" id="KW-0560">Oxidoreductase</keyword>
<dbReference type="GO" id="GO:0005506">
    <property type="term" value="F:iron ion binding"/>
    <property type="evidence" value="ECO:0007669"/>
    <property type="project" value="InterPro"/>
</dbReference>
<dbReference type="InterPro" id="IPR036396">
    <property type="entry name" value="Cyt_P450_sf"/>
</dbReference>
<keyword evidence="3 9" id="KW-0349">Heme</keyword>
<dbReference type="FunFam" id="1.10.630.10:FF:000023">
    <property type="entry name" value="Cytochrome P450 family protein"/>
    <property type="match status" value="2"/>
</dbReference>
<dbReference type="GO" id="GO:0016705">
    <property type="term" value="F:oxidoreductase activity, acting on paired donors, with incorporation or reduction of molecular oxygen"/>
    <property type="evidence" value="ECO:0007669"/>
    <property type="project" value="InterPro"/>
</dbReference>
<evidence type="ECO:0000256" key="4">
    <source>
        <dbReference type="ARBA" id="ARBA00022723"/>
    </source>
</evidence>
<dbReference type="PANTHER" id="PTHR47947">
    <property type="entry name" value="CYTOCHROME P450 82C3-RELATED"/>
    <property type="match status" value="1"/>
</dbReference>
<dbReference type="GO" id="GO:0004497">
    <property type="term" value="F:monooxygenase activity"/>
    <property type="evidence" value="ECO:0007669"/>
    <property type="project" value="UniProtKB-KW"/>
</dbReference>
<comment type="cofactor">
    <cofactor evidence="9">
        <name>heme</name>
        <dbReference type="ChEBI" id="CHEBI:30413"/>
    </cofactor>
</comment>
<evidence type="ECO:0000256" key="2">
    <source>
        <dbReference type="ARBA" id="ARBA00010617"/>
    </source>
</evidence>
<dbReference type="GO" id="GO:0020037">
    <property type="term" value="F:heme binding"/>
    <property type="evidence" value="ECO:0007669"/>
    <property type="project" value="InterPro"/>
</dbReference>
<comment type="similarity">
    <text evidence="2">Belongs to the cytochrome P450 family.</text>
</comment>
<evidence type="ECO:0000256" key="5">
    <source>
        <dbReference type="ARBA" id="ARBA00023002"/>
    </source>
</evidence>
<dbReference type="InterPro" id="IPR001128">
    <property type="entry name" value="Cyt_P450"/>
</dbReference>
<evidence type="ECO:0000313" key="11">
    <source>
        <dbReference type="EMBL" id="KAK3231276.1"/>
    </source>
</evidence>
<evidence type="ECO:0000256" key="7">
    <source>
        <dbReference type="ARBA" id="ARBA00023033"/>
    </source>
</evidence>
<gene>
    <name evidence="11" type="ORF">Dsin_003157</name>
</gene>
<protein>
    <recommendedName>
        <fullName evidence="13">Cytochrome P450</fullName>
    </recommendedName>
</protein>
<dbReference type="PROSITE" id="PS00086">
    <property type="entry name" value="CYTOCHROME_P450"/>
    <property type="match status" value="2"/>
</dbReference>
<evidence type="ECO:0008006" key="13">
    <source>
        <dbReference type="Google" id="ProtNLM"/>
    </source>
</evidence>
<dbReference type="Proteomes" id="UP001281410">
    <property type="component" value="Unassembled WGS sequence"/>
</dbReference>
<evidence type="ECO:0000256" key="9">
    <source>
        <dbReference type="PIRSR" id="PIRSR602401-1"/>
    </source>
</evidence>
<keyword evidence="12" id="KW-1185">Reference proteome</keyword>
<evidence type="ECO:0000256" key="6">
    <source>
        <dbReference type="ARBA" id="ARBA00023004"/>
    </source>
</evidence>
<feature type="binding site" description="axial binding residue" evidence="9">
    <location>
        <position position="960"/>
    </location>
    <ligand>
        <name>heme</name>
        <dbReference type="ChEBI" id="CHEBI:30413"/>
    </ligand>
    <ligandPart>
        <name>Fe</name>
        <dbReference type="ChEBI" id="CHEBI:18248"/>
    </ligandPart>
</feature>
<dbReference type="CDD" id="cd20653">
    <property type="entry name" value="CYP81"/>
    <property type="match status" value="2"/>
</dbReference>
<dbReference type="InterPro" id="IPR050651">
    <property type="entry name" value="Plant_Cytochrome_P450_Monoox"/>
</dbReference>
<dbReference type="Pfam" id="PF00067">
    <property type="entry name" value="p450"/>
    <property type="match status" value="2"/>
</dbReference>
<accession>A0AAE0EK37</accession>
<keyword evidence="8 10" id="KW-0472">Membrane</keyword>
<evidence type="ECO:0000256" key="8">
    <source>
        <dbReference type="ARBA" id="ARBA00023136"/>
    </source>
</evidence>
<evidence type="ECO:0000256" key="1">
    <source>
        <dbReference type="ARBA" id="ARBA00004370"/>
    </source>
</evidence>
<evidence type="ECO:0000256" key="10">
    <source>
        <dbReference type="SAM" id="Phobius"/>
    </source>
</evidence>
<dbReference type="Gene3D" id="1.10.630.10">
    <property type="entry name" value="Cytochrome P450"/>
    <property type="match status" value="2"/>
</dbReference>
<dbReference type="InterPro" id="IPR002401">
    <property type="entry name" value="Cyt_P450_E_grp-I"/>
</dbReference>
<dbReference type="SUPFAM" id="SSF48264">
    <property type="entry name" value="Cytochrome P450"/>
    <property type="match status" value="2"/>
</dbReference>